<protein>
    <recommendedName>
        <fullName evidence="1">Glutaredoxin domain-containing protein</fullName>
    </recommendedName>
</protein>
<organism evidence="2 3">
    <name type="scientific">Marinagarivorans cellulosilyticus</name>
    <dbReference type="NCBI Taxonomy" id="2721545"/>
    <lineage>
        <taxon>Bacteria</taxon>
        <taxon>Pseudomonadati</taxon>
        <taxon>Pseudomonadota</taxon>
        <taxon>Gammaproteobacteria</taxon>
        <taxon>Cellvibrionales</taxon>
        <taxon>Cellvibrionaceae</taxon>
        <taxon>Marinagarivorans</taxon>
    </lineage>
</organism>
<sequence length="110" mass="12601">MFRKFLLIVAAGAIFQYWGDIKQFINPPPDFSQDHDGKVILYATAWCGYCAKARKLLDDHNIDYYEYDIEKSVEGHEQYKALGGRGVPVLLIKGQVIKGYSREKMLALIQ</sequence>
<dbReference type="CDD" id="cd02976">
    <property type="entry name" value="NrdH"/>
    <property type="match status" value="1"/>
</dbReference>
<keyword evidence="3" id="KW-1185">Reference proteome</keyword>
<dbReference type="Gene3D" id="3.40.30.10">
    <property type="entry name" value="Glutaredoxin"/>
    <property type="match status" value="1"/>
</dbReference>
<reference evidence="2 3" key="1">
    <citation type="journal article" date="2022" name="IScience">
        <title>An ultrasensitive nanofiber-based assay for enzymatic hydrolysis and deep-sea microbial degradation of cellulose.</title>
        <authorList>
            <person name="Tsudome M."/>
            <person name="Tachioka M."/>
            <person name="Miyazaki M."/>
            <person name="Uchimura K."/>
            <person name="Tsuda M."/>
            <person name="Takaki Y."/>
            <person name="Deguchi S."/>
        </authorList>
    </citation>
    <scope>NUCLEOTIDE SEQUENCE [LARGE SCALE GENOMIC DNA]</scope>
    <source>
        <strain evidence="2 3">GE09</strain>
    </source>
</reference>
<dbReference type="AlphaFoldDB" id="A0AAN1WGM7"/>
<dbReference type="Pfam" id="PF00462">
    <property type="entry name" value="Glutaredoxin"/>
    <property type="match status" value="1"/>
</dbReference>
<evidence type="ECO:0000313" key="2">
    <source>
        <dbReference type="EMBL" id="BCD97239.1"/>
    </source>
</evidence>
<dbReference type="EMBL" id="AP023086">
    <property type="protein sequence ID" value="BCD97239.1"/>
    <property type="molecule type" value="Genomic_DNA"/>
</dbReference>
<dbReference type="RefSeq" id="WP_236986713.1">
    <property type="nucleotide sequence ID" value="NZ_AP023086.1"/>
</dbReference>
<dbReference type="SUPFAM" id="SSF52833">
    <property type="entry name" value="Thioredoxin-like"/>
    <property type="match status" value="1"/>
</dbReference>
<dbReference type="InterPro" id="IPR002109">
    <property type="entry name" value="Glutaredoxin"/>
</dbReference>
<proteinExistence type="predicted"/>
<accession>A0AAN1WGM7</accession>
<dbReference type="PANTHER" id="PTHR34386">
    <property type="entry name" value="GLUTAREDOXIN"/>
    <property type="match status" value="1"/>
</dbReference>
<dbReference type="GO" id="GO:0045454">
    <property type="term" value="P:cell redox homeostasis"/>
    <property type="evidence" value="ECO:0007669"/>
    <property type="project" value="TreeGrafter"/>
</dbReference>
<feature type="domain" description="Glutaredoxin" evidence="1">
    <location>
        <begin position="39"/>
        <end position="97"/>
    </location>
</feature>
<name>A0AAN1WGM7_9GAMM</name>
<gene>
    <name evidence="2" type="ORF">MARGE09_P1440</name>
</gene>
<dbReference type="KEGG" id="marq:MARGE09_P1440"/>
<dbReference type="PANTHER" id="PTHR34386:SF1">
    <property type="entry name" value="GLUTAREDOXIN-LIKE PROTEIN NRDH"/>
    <property type="match status" value="1"/>
</dbReference>
<evidence type="ECO:0000259" key="1">
    <source>
        <dbReference type="Pfam" id="PF00462"/>
    </source>
</evidence>
<dbReference type="Proteomes" id="UP001320119">
    <property type="component" value="Chromosome"/>
</dbReference>
<dbReference type="InterPro" id="IPR036249">
    <property type="entry name" value="Thioredoxin-like_sf"/>
</dbReference>
<dbReference type="InterPro" id="IPR051548">
    <property type="entry name" value="Grx-like_ET"/>
</dbReference>
<evidence type="ECO:0000313" key="3">
    <source>
        <dbReference type="Proteomes" id="UP001320119"/>
    </source>
</evidence>
<dbReference type="PROSITE" id="PS51354">
    <property type="entry name" value="GLUTAREDOXIN_2"/>
    <property type="match status" value="1"/>
</dbReference>
<dbReference type="GO" id="GO:0009055">
    <property type="term" value="F:electron transfer activity"/>
    <property type="evidence" value="ECO:0007669"/>
    <property type="project" value="TreeGrafter"/>
</dbReference>